<sequence>MKTTFITTFKLLFFFLFLFSCAGMIKVPINKNKIASDVKILFTEKNVEFKQNDAFNLSDLGLEANSEIGGGNWLKHFTDVNYTLKAFKKKQFINYDITIKSPKYSKPYYGKIAFFNTTEKNSVSAVARYREIAIADEYFANATRGRTAIMYEYAEQNFGGFAGSMVLKMPTWIILMSDEPF</sequence>
<gene>
    <name evidence="1" type="ORF">DPV69_18335</name>
</gene>
<evidence type="ECO:0000313" key="1">
    <source>
        <dbReference type="EMBL" id="RWU04284.1"/>
    </source>
</evidence>
<protein>
    <recommendedName>
        <fullName evidence="3">Lipoprotein</fullName>
    </recommendedName>
</protein>
<dbReference type="EMBL" id="SAYW01000007">
    <property type="protein sequence ID" value="RWU04284.1"/>
    <property type="molecule type" value="Genomic_DNA"/>
</dbReference>
<evidence type="ECO:0008006" key="3">
    <source>
        <dbReference type="Google" id="ProtNLM"/>
    </source>
</evidence>
<comment type="caution">
    <text evidence="1">The sequence shown here is derived from an EMBL/GenBank/DDBJ whole genome shotgun (WGS) entry which is preliminary data.</text>
</comment>
<evidence type="ECO:0000313" key="2">
    <source>
        <dbReference type="Proteomes" id="UP000284120"/>
    </source>
</evidence>
<reference evidence="1 2" key="1">
    <citation type="submission" date="2018-06" db="EMBL/GenBank/DDBJ databases">
        <title>Pedobacter endophyticus sp. nov., an endophytic bacterium isolated from a leaf of Triticum aestivum.</title>
        <authorList>
            <person name="Zhang L."/>
        </authorList>
    </citation>
    <scope>NUCLEOTIDE SEQUENCE [LARGE SCALE GENOMIC DNA]</scope>
    <source>
        <strain evidence="1 2">CM134L-2</strain>
    </source>
</reference>
<accession>A0A3S3SPF6</accession>
<keyword evidence="2" id="KW-1185">Reference proteome</keyword>
<name>A0A3S3SPF6_9SPHI</name>
<organism evidence="1 2">
    <name type="scientific">Pedobacter chitinilyticus</name>
    <dbReference type="NCBI Taxonomy" id="2233776"/>
    <lineage>
        <taxon>Bacteria</taxon>
        <taxon>Pseudomonadati</taxon>
        <taxon>Bacteroidota</taxon>
        <taxon>Sphingobacteriia</taxon>
        <taxon>Sphingobacteriales</taxon>
        <taxon>Sphingobacteriaceae</taxon>
        <taxon>Pedobacter</taxon>
    </lineage>
</organism>
<dbReference type="AlphaFoldDB" id="A0A3S3SPF6"/>
<dbReference type="PROSITE" id="PS51257">
    <property type="entry name" value="PROKAR_LIPOPROTEIN"/>
    <property type="match status" value="1"/>
</dbReference>
<dbReference type="OrthoDB" id="757002at2"/>
<dbReference type="Proteomes" id="UP000284120">
    <property type="component" value="Unassembled WGS sequence"/>
</dbReference>
<dbReference type="RefSeq" id="WP_113648880.1">
    <property type="nucleotide sequence ID" value="NZ_QMHN01000007.1"/>
</dbReference>
<proteinExistence type="predicted"/>